<evidence type="ECO:0000313" key="2">
    <source>
        <dbReference type="Proteomes" id="UP000325785"/>
    </source>
</evidence>
<proteinExistence type="predicted"/>
<protein>
    <submittedName>
        <fullName evidence="1">Uncharacterized protein</fullName>
    </submittedName>
</protein>
<reference evidence="1 2" key="1">
    <citation type="submission" date="2018-08" db="EMBL/GenBank/DDBJ databases">
        <title>Genetic Globetrotter - A new plasmid hitch-hiking vast phylogenetic and geographic distances.</title>
        <authorList>
            <person name="Vollmers J."/>
            <person name="Petersen J."/>
        </authorList>
    </citation>
    <scope>NUCLEOTIDE SEQUENCE [LARGE SCALE GENOMIC DNA]</scope>
    <source>
        <strain evidence="1 2">DSM 26383</strain>
    </source>
</reference>
<dbReference type="OrthoDB" id="975289at2"/>
<gene>
    <name evidence="1" type="ORF">RIdsm_00186</name>
</gene>
<dbReference type="KEGG" id="rid:RIdsm_00186"/>
<accession>A0A5P3A7Q0</accession>
<evidence type="ECO:0000313" key="1">
    <source>
        <dbReference type="EMBL" id="QEW24408.1"/>
    </source>
</evidence>
<name>A0A5P3A7Q0_9RHOB</name>
<dbReference type="EMBL" id="CP031598">
    <property type="protein sequence ID" value="QEW24408.1"/>
    <property type="molecule type" value="Genomic_DNA"/>
</dbReference>
<organism evidence="1 2">
    <name type="scientific">Roseovarius indicus</name>
    <dbReference type="NCBI Taxonomy" id="540747"/>
    <lineage>
        <taxon>Bacteria</taxon>
        <taxon>Pseudomonadati</taxon>
        <taxon>Pseudomonadota</taxon>
        <taxon>Alphaproteobacteria</taxon>
        <taxon>Rhodobacterales</taxon>
        <taxon>Roseobacteraceae</taxon>
        <taxon>Roseovarius</taxon>
    </lineage>
</organism>
<dbReference type="RefSeq" id="WP_057821290.1">
    <property type="nucleotide sequence ID" value="NZ_CP031598.1"/>
</dbReference>
<dbReference type="Proteomes" id="UP000325785">
    <property type="component" value="Chromosome"/>
</dbReference>
<dbReference type="AlphaFoldDB" id="A0A5P3A7Q0"/>
<sequence length="319" mass="36699">MTPDEIIRLRQDLPCTMPFNYYTDRESAWLLQALLPEAAPVRALRQGRLAKLLDRPLVKPLTAAGDGMIRRADLQVLAQADGTVRYDSLNSATLTALERAFDLPWLGFELSFSVWGNSNWHWAQTSRPGRNLVVQLNFPGDHAALLERTVGLQDRGKFECPQHPVRRTGRPTLAWARLDIDRNNGVALIEEIQSDWLRFVRYELDDLRDQRPRSRALRDTQAYEAALTARYEKVWPRAMLLAALMLLRDRLGIAEVYYHQPGPGAVLKHCRPPVSLYSAVPKAFCFEPTRDVPPFLRPKRRKHLSRLPKDKPLFWKMAF</sequence>